<feature type="compositionally biased region" description="Polar residues" evidence="3">
    <location>
        <begin position="165"/>
        <end position="179"/>
    </location>
</feature>
<evidence type="ECO:0000256" key="3">
    <source>
        <dbReference type="SAM" id="MobiDB-lite"/>
    </source>
</evidence>
<evidence type="ECO:0000256" key="2">
    <source>
        <dbReference type="ARBA" id="ARBA00023242"/>
    </source>
</evidence>
<dbReference type="EMBL" id="MDYQ01000257">
    <property type="protein sequence ID" value="PRP77572.1"/>
    <property type="molecule type" value="Genomic_DNA"/>
</dbReference>
<evidence type="ECO:0000256" key="1">
    <source>
        <dbReference type="ARBA" id="ARBA00022723"/>
    </source>
</evidence>
<dbReference type="AlphaFoldDB" id="A0A2P6N0U9"/>
<feature type="region of interest" description="Disordered" evidence="3">
    <location>
        <begin position="334"/>
        <end position="364"/>
    </location>
</feature>
<dbReference type="Proteomes" id="UP000241769">
    <property type="component" value="Unassembled WGS sequence"/>
</dbReference>
<dbReference type="PROSITE" id="PS00463">
    <property type="entry name" value="ZN2_CY6_FUNGAL_1"/>
    <property type="match status" value="1"/>
</dbReference>
<dbReference type="InterPro" id="IPR001138">
    <property type="entry name" value="Zn2Cys6_DnaBD"/>
</dbReference>
<feature type="compositionally biased region" description="Pro residues" evidence="3">
    <location>
        <begin position="207"/>
        <end position="220"/>
    </location>
</feature>
<dbReference type="PANTHER" id="PTHR47659">
    <property type="entry name" value="ZN(II)2CYS6 TRANSCRIPTION FACTOR (EUROFUNG)-RELATED"/>
    <property type="match status" value="1"/>
</dbReference>
<keyword evidence="2" id="KW-0539">Nucleus</keyword>
<feature type="compositionally biased region" description="Acidic residues" evidence="3">
    <location>
        <begin position="352"/>
        <end position="364"/>
    </location>
</feature>
<keyword evidence="6" id="KW-1185">Reference proteome</keyword>
<feature type="region of interest" description="Disordered" evidence="3">
    <location>
        <begin position="160"/>
        <end position="220"/>
    </location>
</feature>
<dbReference type="InParanoid" id="A0A2P6N0U9"/>
<evidence type="ECO:0000313" key="6">
    <source>
        <dbReference type="Proteomes" id="UP000241769"/>
    </source>
</evidence>
<feature type="compositionally biased region" description="Basic and acidic residues" evidence="3">
    <location>
        <begin position="45"/>
        <end position="56"/>
    </location>
</feature>
<evidence type="ECO:0000313" key="5">
    <source>
        <dbReference type="EMBL" id="PRP77572.1"/>
    </source>
</evidence>
<feature type="region of interest" description="Disordered" evidence="3">
    <location>
        <begin position="17"/>
        <end position="93"/>
    </location>
</feature>
<sequence length="481" mass="54476">MLLSGCFRNQVSVKRAGAATIGTRLKEDGMSTERPPRMAKTKSSLLRDLEEQERQAKKQKKEQRRQNQEESESNSDETSQAEADVEMEPKSPVTEVLPSLMSIMNPTPTTIDSIKPSETLAQQRSSACLRCHRCHLSCNRARPCRRCIEQGVAEECVDKPIKPKQSPNSTQNSPATPTTKRTKSGGDPEWVYTTPRRDITPPASYISPPPPPHVSTPSPLPEIGIMSPSSMYPITMRTTPLNVNWVQKIPQEDRIYYRPLPGEPVQPPPPEINWTIPRRVMEEERPAVVEERPNKLRIEIDLSDDKCDEPLPPMLDNHNVIQMLKEQVKEEMKYEETKVEPTEVVAEKEDREESGEIDSEGANTDEDIDMIPELKIVTKMGGCEGFVLSELMDKYCICTDEKTFNRCERQNDRWYAQDCLREGDRTVCEPCTKAYRELGEFSCEFDARVRQGSIGSGPQPPLTLGTFAAVHAELKRIEHVQ</sequence>
<reference evidence="5 6" key="1">
    <citation type="journal article" date="2018" name="Genome Biol. Evol.">
        <title>Multiple Roots of Fruiting Body Formation in Amoebozoa.</title>
        <authorList>
            <person name="Hillmann F."/>
            <person name="Forbes G."/>
            <person name="Novohradska S."/>
            <person name="Ferling I."/>
            <person name="Riege K."/>
            <person name="Groth M."/>
            <person name="Westermann M."/>
            <person name="Marz M."/>
            <person name="Spaller T."/>
            <person name="Winckler T."/>
            <person name="Schaap P."/>
            <person name="Glockner G."/>
        </authorList>
    </citation>
    <scope>NUCLEOTIDE SEQUENCE [LARGE SCALE GENOMIC DNA]</scope>
    <source>
        <strain evidence="5 6">Jena</strain>
    </source>
</reference>
<dbReference type="GO" id="GO:0008270">
    <property type="term" value="F:zinc ion binding"/>
    <property type="evidence" value="ECO:0007669"/>
    <property type="project" value="InterPro"/>
</dbReference>
<keyword evidence="1" id="KW-0479">Metal-binding</keyword>
<feature type="compositionally biased region" description="Basic and acidic residues" evidence="3">
    <location>
        <begin position="334"/>
        <end position="351"/>
    </location>
</feature>
<name>A0A2P6N0U9_9EUKA</name>
<feature type="compositionally biased region" description="Basic and acidic residues" evidence="3">
    <location>
        <begin position="24"/>
        <end position="36"/>
    </location>
</feature>
<gene>
    <name evidence="5" type="ORF">PROFUN_00433</name>
</gene>
<organism evidence="5 6">
    <name type="scientific">Planoprotostelium fungivorum</name>
    <dbReference type="NCBI Taxonomy" id="1890364"/>
    <lineage>
        <taxon>Eukaryota</taxon>
        <taxon>Amoebozoa</taxon>
        <taxon>Evosea</taxon>
        <taxon>Variosea</taxon>
        <taxon>Cavosteliida</taxon>
        <taxon>Cavosteliaceae</taxon>
        <taxon>Planoprotostelium</taxon>
    </lineage>
</organism>
<dbReference type="InterPro" id="IPR050335">
    <property type="entry name" value="ERT1_acuK_gluconeogen_tf"/>
</dbReference>
<accession>A0A2P6N0U9</accession>
<protein>
    <submittedName>
        <fullName evidence="5">Putative C6 transcription factor</fullName>
    </submittedName>
</protein>
<dbReference type="SMART" id="SM00066">
    <property type="entry name" value="GAL4"/>
    <property type="match status" value="1"/>
</dbReference>
<dbReference type="GO" id="GO:0000981">
    <property type="term" value="F:DNA-binding transcription factor activity, RNA polymerase II-specific"/>
    <property type="evidence" value="ECO:0007669"/>
    <property type="project" value="InterPro"/>
</dbReference>
<proteinExistence type="predicted"/>
<feature type="domain" description="Zn(2)-C6 fungal-type" evidence="4">
    <location>
        <begin position="127"/>
        <end position="158"/>
    </location>
</feature>
<evidence type="ECO:0000259" key="4">
    <source>
        <dbReference type="PROSITE" id="PS50048"/>
    </source>
</evidence>
<dbReference type="PANTHER" id="PTHR47659:SF7">
    <property type="entry name" value="FUNGAL TRANSCRIPTIONAL REGULATORY PROTEIN, N-TERMINAL DOMAIN-CONTAINING PROTEIN"/>
    <property type="match status" value="1"/>
</dbReference>
<comment type="caution">
    <text evidence="5">The sequence shown here is derived from an EMBL/GenBank/DDBJ whole genome shotgun (WGS) entry which is preliminary data.</text>
</comment>
<dbReference type="OrthoDB" id="4132249at2759"/>
<dbReference type="PROSITE" id="PS50048">
    <property type="entry name" value="ZN2_CY6_FUNGAL_2"/>
    <property type="match status" value="1"/>
</dbReference>
<dbReference type="CDD" id="cd00067">
    <property type="entry name" value="GAL4"/>
    <property type="match status" value="1"/>
</dbReference>